<proteinExistence type="predicted"/>
<keyword evidence="3" id="KW-1185">Reference proteome</keyword>
<evidence type="ECO:0000313" key="2">
    <source>
        <dbReference type="EMBL" id="MCI31723.1"/>
    </source>
</evidence>
<name>A0A392R568_9FABA</name>
<sequence>MQRSKKNENRTHRKLKDLRVPKTTRTYRRKRDLTSARDGGNAMPLPRPHHQTVWLHRGGKTLVEGGGRRRICLFS</sequence>
<accession>A0A392R568</accession>
<feature type="compositionally biased region" description="Basic and acidic residues" evidence="1">
    <location>
        <begin position="1"/>
        <end position="10"/>
    </location>
</feature>
<dbReference type="EMBL" id="LXQA010189521">
    <property type="protein sequence ID" value="MCI31723.1"/>
    <property type="molecule type" value="Genomic_DNA"/>
</dbReference>
<evidence type="ECO:0000313" key="3">
    <source>
        <dbReference type="Proteomes" id="UP000265520"/>
    </source>
</evidence>
<organism evidence="2 3">
    <name type="scientific">Trifolium medium</name>
    <dbReference type="NCBI Taxonomy" id="97028"/>
    <lineage>
        <taxon>Eukaryota</taxon>
        <taxon>Viridiplantae</taxon>
        <taxon>Streptophyta</taxon>
        <taxon>Embryophyta</taxon>
        <taxon>Tracheophyta</taxon>
        <taxon>Spermatophyta</taxon>
        <taxon>Magnoliopsida</taxon>
        <taxon>eudicotyledons</taxon>
        <taxon>Gunneridae</taxon>
        <taxon>Pentapetalae</taxon>
        <taxon>rosids</taxon>
        <taxon>fabids</taxon>
        <taxon>Fabales</taxon>
        <taxon>Fabaceae</taxon>
        <taxon>Papilionoideae</taxon>
        <taxon>50 kb inversion clade</taxon>
        <taxon>NPAAA clade</taxon>
        <taxon>Hologalegina</taxon>
        <taxon>IRL clade</taxon>
        <taxon>Trifolieae</taxon>
        <taxon>Trifolium</taxon>
    </lineage>
</organism>
<protein>
    <submittedName>
        <fullName evidence="2">Uncharacterized protein</fullName>
    </submittedName>
</protein>
<comment type="caution">
    <text evidence="2">The sequence shown here is derived from an EMBL/GenBank/DDBJ whole genome shotgun (WGS) entry which is preliminary data.</text>
</comment>
<dbReference type="AlphaFoldDB" id="A0A392R568"/>
<reference evidence="2 3" key="1">
    <citation type="journal article" date="2018" name="Front. Plant Sci.">
        <title>Red Clover (Trifolium pratense) and Zigzag Clover (T. medium) - A Picture of Genomic Similarities and Differences.</title>
        <authorList>
            <person name="Dluhosova J."/>
            <person name="Istvanek J."/>
            <person name="Nedelnik J."/>
            <person name="Repkova J."/>
        </authorList>
    </citation>
    <scope>NUCLEOTIDE SEQUENCE [LARGE SCALE GENOMIC DNA]</scope>
    <source>
        <strain evidence="3">cv. 10/8</strain>
        <tissue evidence="2">Leaf</tissue>
    </source>
</reference>
<feature type="region of interest" description="Disordered" evidence="1">
    <location>
        <begin position="1"/>
        <end position="49"/>
    </location>
</feature>
<evidence type="ECO:0000256" key="1">
    <source>
        <dbReference type="SAM" id="MobiDB-lite"/>
    </source>
</evidence>
<dbReference type="Proteomes" id="UP000265520">
    <property type="component" value="Unassembled WGS sequence"/>
</dbReference>